<dbReference type="EMBL" id="DYUB01000245">
    <property type="protein sequence ID" value="HJG96991.1"/>
    <property type="molecule type" value="Genomic_DNA"/>
</dbReference>
<organism evidence="1 2">
    <name type="scientific">Romboutsia timonensis</name>
    <dbReference type="NCBI Taxonomy" id="1776391"/>
    <lineage>
        <taxon>Bacteria</taxon>
        <taxon>Bacillati</taxon>
        <taxon>Bacillota</taxon>
        <taxon>Clostridia</taxon>
        <taxon>Peptostreptococcales</taxon>
        <taxon>Peptostreptococcaceae</taxon>
        <taxon>Romboutsia</taxon>
    </lineage>
</organism>
<gene>
    <name evidence="1" type="ORF">K8V90_07835</name>
</gene>
<protein>
    <submittedName>
        <fullName evidence="1">Uncharacterized protein</fullName>
    </submittedName>
</protein>
<reference evidence="1" key="2">
    <citation type="submission" date="2021-09" db="EMBL/GenBank/DDBJ databases">
        <authorList>
            <person name="Gilroy R."/>
        </authorList>
    </citation>
    <scope>NUCLEOTIDE SEQUENCE</scope>
    <source>
        <strain evidence="1">1277</strain>
    </source>
</reference>
<reference evidence="1" key="1">
    <citation type="journal article" date="2021" name="PeerJ">
        <title>Extensive microbial diversity within the chicken gut microbiome revealed by metagenomics and culture.</title>
        <authorList>
            <person name="Gilroy R."/>
            <person name="Ravi A."/>
            <person name="Getino M."/>
            <person name="Pursley I."/>
            <person name="Horton D.L."/>
            <person name="Alikhan N.F."/>
            <person name="Baker D."/>
            <person name="Gharbi K."/>
            <person name="Hall N."/>
            <person name="Watson M."/>
            <person name="Adriaenssens E.M."/>
            <person name="Foster-Nyarko E."/>
            <person name="Jarju S."/>
            <person name="Secka A."/>
            <person name="Antonio M."/>
            <person name="Oren A."/>
            <person name="Chaudhuri R.R."/>
            <person name="La Ragione R."/>
            <person name="Hildebrand F."/>
            <person name="Pallen M.J."/>
        </authorList>
    </citation>
    <scope>NUCLEOTIDE SEQUENCE</scope>
    <source>
        <strain evidence="1">1277</strain>
    </source>
</reference>
<evidence type="ECO:0000313" key="1">
    <source>
        <dbReference type="EMBL" id="HJG96991.1"/>
    </source>
</evidence>
<comment type="caution">
    <text evidence="1">The sequence shown here is derived from an EMBL/GenBank/DDBJ whole genome shotgun (WGS) entry which is preliminary data.</text>
</comment>
<evidence type="ECO:0000313" key="2">
    <source>
        <dbReference type="Proteomes" id="UP000776700"/>
    </source>
</evidence>
<feature type="non-terminal residue" evidence="1">
    <location>
        <position position="1"/>
    </location>
</feature>
<name>A0A921N1C4_9FIRM</name>
<accession>A0A921N1C4</accession>
<proteinExistence type="predicted"/>
<sequence length="76" mass="8871">VNTLFLFVFIIKTISIEVKVVPKLNNDKGLELKIKEVKFLDLKIANWIVNLGISSFIKDWFFNMTIDLCKKINKIN</sequence>
<dbReference type="AlphaFoldDB" id="A0A921N1C4"/>
<dbReference type="Proteomes" id="UP000776700">
    <property type="component" value="Unassembled WGS sequence"/>
</dbReference>